<accession>A0A644ZY01</accession>
<proteinExistence type="predicted"/>
<reference evidence="1" key="1">
    <citation type="submission" date="2019-08" db="EMBL/GenBank/DDBJ databases">
        <authorList>
            <person name="Kucharzyk K."/>
            <person name="Murdoch R.W."/>
            <person name="Higgins S."/>
            <person name="Loffler F."/>
        </authorList>
    </citation>
    <scope>NUCLEOTIDE SEQUENCE</scope>
</reference>
<protein>
    <submittedName>
        <fullName evidence="1">Uncharacterized protein</fullName>
    </submittedName>
</protein>
<name>A0A644ZY01_9ZZZZ</name>
<sequence>MIMNEVKNIFKKEGSPMCLPFSLTFIGAEHRDNRISAMSNSVIFLLEFIKFV</sequence>
<dbReference type="AlphaFoldDB" id="A0A644ZY01"/>
<organism evidence="1">
    <name type="scientific">bioreactor metagenome</name>
    <dbReference type="NCBI Taxonomy" id="1076179"/>
    <lineage>
        <taxon>unclassified sequences</taxon>
        <taxon>metagenomes</taxon>
        <taxon>ecological metagenomes</taxon>
    </lineage>
</organism>
<comment type="caution">
    <text evidence="1">The sequence shown here is derived from an EMBL/GenBank/DDBJ whole genome shotgun (WGS) entry which is preliminary data.</text>
</comment>
<dbReference type="EMBL" id="VSSQ01010132">
    <property type="protein sequence ID" value="MPM43513.1"/>
    <property type="molecule type" value="Genomic_DNA"/>
</dbReference>
<gene>
    <name evidence="1" type="ORF">SDC9_90190</name>
</gene>
<evidence type="ECO:0000313" key="1">
    <source>
        <dbReference type="EMBL" id="MPM43513.1"/>
    </source>
</evidence>